<organism evidence="2 3">
    <name type="scientific">Rothia endophytica</name>
    <dbReference type="NCBI Taxonomy" id="1324766"/>
    <lineage>
        <taxon>Bacteria</taxon>
        <taxon>Bacillati</taxon>
        <taxon>Actinomycetota</taxon>
        <taxon>Actinomycetes</taxon>
        <taxon>Micrococcales</taxon>
        <taxon>Micrococcaceae</taxon>
        <taxon>Rothia</taxon>
    </lineage>
</organism>
<accession>A0ABP9BII2</accession>
<dbReference type="RefSeq" id="WP_345446055.1">
    <property type="nucleotide sequence ID" value="NZ_BAABKP010000002.1"/>
</dbReference>
<proteinExistence type="predicted"/>
<feature type="region of interest" description="Disordered" evidence="1">
    <location>
        <begin position="88"/>
        <end position="108"/>
    </location>
</feature>
<keyword evidence="3" id="KW-1185">Reference proteome</keyword>
<evidence type="ECO:0008006" key="4">
    <source>
        <dbReference type="Google" id="ProtNLM"/>
    </source>
</evidence>
<dbReference type="Pfam" id="PF13822">
    <property type="entry name" value="ACC_epsilon"/>
    <property type="match status" value="1"/>
</dbReference>
<evidence type="ECO:0000313" key="2">
    <source>
        <dbReference type="EMBL" id="GAA4796123.1"/>
    </source>
</evidence>
<sequence>MATPNPLSLLGFGKKPAAAPTPVTAQDDASQAGSITAPSEAPLLSVVKGNPTDEELAALTAVVAASAAQAEQNRETALEHWQRRLNTTQQLGARLRPGPGSWKRARPQ</sequence>
<dbReference type="InterPro" id="IPR032716">
    <property type="entry name" value="ACC_epsilon"/>
</dbReference>
<evidence type="ECO:0000256" key="1">
    <source>
        <dbReference type="SAM" id="MobiDB-lite"/>
    </source>
</evidence>
<gene>
    <name evidence="2" type="ORF">GCM10023352_14340</name>
</gene>
<comment type="caution">
    <text evidence="2">The sequence shown here is derived from an EMBL/GenBank/DDBJ whole genome shotgun (WGS) entry which is preliminary data.</text>
</comment>
<dbReference type="Proteomes" id="UP001500187">
    <property type="component" value="Unassembled WGS sequence"/>
</dbReference>
<name>A0ABP9BII2_9MICC</name>
<reference evidence="3" key="1">
    <citation type="journal article" date="2019" name="Int. J. Syst. Evol. Microbiol.">
        <title>The Global Catalogue of Microorganisms (GCM) 10K type strain sequencing project: providing services to taxonomists for standard genome sequencing and annotation.</title>
        <authorList>
            <consortium name="The Broad Institute Genomics Platform"/>
            <consortium name="The Broad Institute Genome Sequencing Center for Infectious Disease"/>
            <person name="Wu L."/>
            <person name="Ma J."/>
        </authorList>
    </citation>
    <scope>NUCLEOTIDE SEQUENCE [LARGE SCALE GENOMIC DNA]</scope>
    <source>
        <strain evidence="3">JCM 18541</strain>
    </source>
</reference>
<dbReference type="EMBL" id="BAABKP010000002">
    <property type="protein sequence ID" value="GAA4796123.1"/>
    <property type="molecule type" value="Genomic_DNA"/>
</dbReference>
<protein>
    <recommendedName>
        <fullName evidence="4">Acyl-CoA carboxylase subunit epsilon</fullName>
    </recommendedName>
</protein>
<feature type="region of interest" description="Disordered" evidence="1">
    <location>
        <begin position="1"/>
        <end position="41"/>
    </location>
</feature>
<feature type="compositionally biased region" description="Low complexity" evidence="1">
    <location>
        <begin position="16"/>
        <end position="29"/>
    </location>
</feature>
<evidence type="ECO:0000313" key="3">
    <source>
        <dbReference type="Proteomes" id="UP001500187"/>
    </source>
</evidence>